<proteinExistence type="predicted"/>
<sequence length="71" mass="7831">MPQRRSRGLARDAVARDATEVMTNQVRQAQRPETEPDDPLAARSAPSPEPTLADAANCPKQEPYESIRITT</sequence>
<evidence type="ECO:0000313" key="2">
    <source>
        <dbReference type="EMBL" id="AER55000.1"/>
    </source>
</evidence>
<evidence type="ECO:0000256" key="1">
    <source>
        <dbReference type="SAM" id="MobiDB-lite"/>
    </source>
</evidence>
<dbReference type="EMBL" id="CP003093">
    <property type="protein sequence ID" value="AER55000.1"/>
    <property type="molecule type" value="Genomic_DNA"/>
</dbReference>
<feature type="region of interest" description="Disordered" evidence="1">
    <location>
        <begin position="1"/>
        <end position="71"/>
    </location>
</feature>
<evidence type="ECO:0000313" key="3">
    <source>
        <dbReference type="Proteomes" id="UP000005870"/>
    </source>
</evidence>
<keyword evidence="3" id="KW-1185">Reference proteome</keyword>
<dbReference type="KEGG" id="psd:DSC_01735"/>
<name>G7UUB1_PSEUP</name>
<dbReference type="STRING" id="1045855.DSC_01735"/>
<dbReference type="HOGENOM" id="CLU_202587_0_0_6"/>
<protein>
    <submittedName>
        <fullName evidence="2">Uncharacterized protein</fullName>
    </submittedName>
</protein>
<gene>
    <name evidence="2" type="ordered locus">DSC_01735</name>
</gene>
<dbReference type="AlphaFoldDB" id="G7UUB1"/>
<feature type="compositionally biased region" description="Basic and acidic residues" evidence="1">
    <location>
        <begin position="9"/>
        <end position="19"/>
    </location>
</feature>
<accession>G7UUB1</accession>
<dbReference type="Proteomes" id="UP000005870">
    <property type="component" value="Chromosome"/>
</dbReference>
<organism evidence="2 3">
    <name type="scientific">Pseudoxanthomonas spadix (strain BD-a59)</name>
    <dbReference type="NCBI Taxonomy" id="1045855"/>
    <lineage>
        <taxon>Bacteria</taxon>
        <taxon>Pseudomonadati</taxon>
        <taxon>Pseudomonadota</taxon>
        <taxon>Gammaproteobacteria</taxon>
        <taxon>Lysobacterales</taxon>
        <taxon>Lysobacteraceae</taxon>
        <taxon>Pseudoxanthomonas</taxon>
    </lineage>
</organism>
<reference evidence="2 3" key="1">
    <citation type="journal article" date="2012" name="J. Bacteriol.">
        <title>Complete Genome Sequence of the BTEX-Degrading Bacterium Pseudoxanthomonas spadix BD-a59.</title>
        <authorList>
            <person name="Lee S.H."/>
            <person name="Jin H.M."/>
            <person name="Lee H.J."/>
            <person name="Kim J.M."/>
            <person name="Jeon C.O."/>
        </authorList>
    </citation>
    <scope>NUCLEOTIDE SEQUENCE [LARGE SCALE GENOMIC DNA]</scope>
    <source>
        <strain evidence="2 3">BD-a59</strain>
    </source>
</reference>